<protein>
    <submittedName>
        <fullName evidence="2">Uncharacterized protein</fullName>
    </submittedName>
</protein>
<name>A0A9Q3L489_9BASI</name>
<evidence type="ECO:0000256" key="1">
    <source>
        <dbReference type="SAM" id="MobiDB-lite"/>
    </source>
</evidence>
<sequence length="181" mass="20804">MSFNFTPLPSSLKFKKNAPPLSHSSNHFDDVMVRTKPDSAHHQNDLKDDEAIIPPLDVMVRTKPNIEHHEDNNTKSNHKRKLTQSQRQHIHDSKQIMSHLGHSNKEYENVPTISIDKKSPNASWLKLPSLNTLPHPYILIDKTTKPFLPVIIYEITPFYNSSGHSKMLQNLIMKLMSLSQN</sequence>
<feature type="region of interest" description="Disordered" evidence="1">
    <location>
        <begin position="64"/>
        <end position="83"/>
    </location>
</feature>
<organism evidence="2 3">
    <name type="scientific">Austropuccinia psidii MF-1</name>
    <dbReference type="NCBI Taxonomy" id="1389203"/>
    <lineage>
        <taxon>Eukaryota</taxon>
        <taxon>Fungi</taxon>
        <taxon>Dikarya</taxon>
        <taxon>Basidiomycota</taxon>
        <taxon>Pucciniomycotina</taxon>
        <taxon>Pucciniomycetes</taxon>
        <taxon>Pucciniales</taxon>
        <taxon>Sphaerophragmiaceae</taxon>
        <taxon>Austropuccinia</taxon>
    </lineage>
</organism>
<gene>
    <name evidence="2" type="ORF">O181_130785</name>
</gene>
<dbReference type="EMBL" id="AVOT02141262">
    <property type="protein sequence ID" value="MBW0591070.1"/>
    <property type="molecule type" value="Genomic_DNA"/>
</dbReference>
<accession>A0A9Q3L489</accession>
<feature type="region of interest" description="Disordered" evidence="1">
    <location>
        <begin position="1"/>
        <end position="28"/>
    </location>
</feature>
<comment type="caution">
    <text evidence="2">The sequence shown here is derived from an EMBL/GenBank/DDBJ whole genome shotgun (WGS) entry which is preliminary data.</text>
</comment>
<feature type="compositionally biased region" description="Basic and acidic residues" evidence="1">
    <location>
        <begin position="64"/>
        <end position="73"/>
    </location>
</feature>
<reference evidence="2" key="1">
    <citation type="submission" date="2021-03" db="EMBL/GenBank/DDBJ databases">
        <title>Draft genome sequence of rust myrtle Austropuccinia psidii MF-1, a brazilian biotype.</title>
        <authorList>
            <person name="Quecine M.C."/>
            <person name="Pachon D.M.R."/>
            <person name="Bonatelli M.L."/>
            <person name="Correr F.H."/>
            <person name="Franceschini L.M."/>
            <person name="Leite T.F."/>
            <person name="Margarido G.R.A."/>
            <person name="Almeida C.A."/>
            <person name="Ferrarezi J.A."/>
            <person name="Labate C.A."/>
        </authorList>
    </citation>
    <scope>NUCLEOTIDE SEQUENCE</scope>
    <source>
        <strain evidence="2">MF-1</strain>
    </source>
</reference>
<dbReference type="AlphaFoldDB" id="A0A9Q3L489"/>
<dbReference type="Proteomes" id="UP000765509">
    <property type="component" value="Unassembled WGS sequence"/>
</dbReference>
<evidence type="ECO:0000313" key="2">
    <source>
        <dbReference type="EMBL" id="MBW0591070.1"/>
    </source>
</evidence>
<evidence type="ECO:0000313" key="3">
    <source>
        <dbReference type="Proteomes" id="UP000765509"/>
    </source>
</evidence>
<proteinExistence type="predicted"/>
<keyword evidence="3" id="KW-1185">Reference proteome</keyword>